<accession>A0ABX5MUN6</accession>
<dbReference type="InterPro" id="IPR036265">
    <property type="entry name" value="HIT-like_sf"/>
</dbReference>
<evidence type="ECO:0000313" key="2">
    <source>
        <dbReference type="Proteomes" id="UP000247515"/>
    </source>
</evidence>
<dbReference type="Proteomes" id="UP000247515">
    <property type="component" value="Unassembled WGS sequence"/>
</dbReference>
<keyword evidence="2" id="KW-1185">Reference proteome</keyword>
<name>A0ABX5MUN6_9BURK</name>
<proteinExistence type="predicted"/>
<dbReference type="Gene3D" id="3.30.428.10">
    <property type="entry name" value="HIT-like"/>
    <property type="match status" value="1"/>
</dbReference>
<dbReference type="EMBL" id="QJJV01000003">
    <property type="protein sequence ID" value="PXX19256.1"/>
    <property type="molecule type" value="Genomic_DNA"/>
</dbReference>
<reference evidence="1 2" key="1">
    <citation type="submission" date="2018-05" db="EMBL/GenBank/DDBJ databases">
        <title>Genomic Encyclopedia of Type Strains, Phase IV (KMG-V): Genome sequencing to study the core and pangenomes of soil and plant-associated prokaryotes.</title>
        <authorList>
            <person name="Whitman W."/>
        </authorList>
    </citation>
    <scope>NUCLEOTIDE SEQUENCE [LARGE SCALE GENOMIC DNA]</scope>
    <source>
        <strain evidence="1 2">SIr-6563</strain>
    </source>
</reference>
<gene>
    <name evidence="1" type="ORF">C7400_103247</name>
</gene>
<dbReference type="SUPFAM" id="SSF54197">
    <property type="entry name" value="HIT-like"/>
    <property type="match status" value="1"/>
</dbReference>
<protein>
    <recommendedName>
        <fullName evidence="3">HIT domain-containing protein</fullName>
    </recommendedName>
</protein>
<comment type="caution">
    <text evidence="1">The sequence shown here is derived from an EMBL/GenBank/DDBJ whole genome shotgun (WGS) entry which is preliminary data.</text>
</comment>
<evidence type="ECO:0008006" key="3">
    <source>
        <dbReference type="Google" id="ProtNLM"/>
    </source>
</evidence>
<organism evidence="1 2">
    <name type="scientific">Paraburkholderia tropica</name>
    <dbReference type="NCBI Taxonomy" id="92647"/>
    <lineage>
        <taxon>Bacteria</taxon>
        <taxon>Pseudomonadati</taxon>
        <taxon>Pseudomonadota</taxon>
        <taxon>Betaproteobacteria</taxon>
        <taxon>Burkholderiales</taxon>
        <taxon>Burkholderiaceae</taxon>
        <taxon>Paraburkholderia</taxon>
    </lineage>
</organism>
<evidence type="ECO:0000313" key="1">
    <source>
        <dbReference type="EMBL" id="PXX19256.1"/>
    </source>
</evidence>
<sequence>MDQLEIYRSGFYKLSQAYAYRLPGYLILESHLPATQFDALPPGADADLAKCFRIAERILHALISPERVYFLRFGESTQAIHFHVVPRTRDVAQRFCHTATVAPGLNGAEIVSWIWSNHESLMHSEADIREFVSSAKRYVETCCQ</sequence>